<dbReference type="RefSeq" id="WP_368655450.1">
    <property type="nucleotide sequence ID" value="NZ_CP158262.1"/>
</dbReference>
<dbReference type="Gene3D" id="1.10.443.10">
    <property type="entry name" value="Intergrase catalytic core"/>
    <property type="match status" value="1"/>
</dbReference>
<protein>
    <submittedName>
        <fullName evidence="4">Site-specific integrase</fullName>
    </submittedName>
</protein>
<dbReference type="GO" id="GO:0006310">
    <property type="term" value="P:DNA recombination"/>
    <property type="evidence" value="ECO:0007669"/>
    <property type="project" value="UniProtKB-KW"/>
</dbReference>
<feature type="domain" description="Tyr recombinase" evidence="3">
    <location>
        <begin position="161"/>
        <end position="312"/>
    </location>
</feature>
<organism evidence="4">
    <name type="scientific">Castellaniella ginsengisoli</name>
    <dbReference type="NCBI Taxonomy" id="546114"/>
    <lineage>
        <taxon>Bacteria</taxon>
        <taxon>Pseudomonadati</taxon>
        <taxon>Pseudomonadota</taxon>
        <taxon>Betaproteobacteria</taxon>
        <taxon>Burkholderiales</taxon>
        <taxon>Alcaligenaceae</taxon>
        <taxon>Castellaniella</taxon>
    </lineage>
</organism>
<dbReference type="SUPFAM" id="SSF56349">
    <property type="entry name" value="DNA breaking-rejoining enzymes"/>
    <property type="match status" value="1"/>
</dbReference>
<dbReference type="InterPro" id="IPR011010">
    <property type="entry name" value="DNA_brk_join_enz"/>
</dbReference>
<dbReference type="PANTHER" id="PTHR30349">
    <property type="entry name" value="PHAGE INTEGRASE-RELATED"/>
    <property type="match status" value="1"/>
</dbReference>
<dbReference type="Pfam" id="PF00589">
    <property type="entry name" value="Phage_integrase"/>
    <property type="match status" value="1"/>
</dbReference>
<evidence type="ECO:0000256" key="1">
    <source>
        <dbReference type="ARBA" id="ARBA00022908"/>
    </source>
</evidence>
<dbReference type="InterPro" id="IPR013762">
    <property type="entry name" value="Integrase-like_cat_sf"/>
</dbReference>
<keyword evidence="1" id="KW-0229">DNA integration</keyword>
<evidence type="ECO:0000313" key="4">
    <source>
        <dbReference type="EMBL" id="XDJ68790.1"/>
    </source>
</evidence>
<dbReference type="InterPro" id="IPR050090">
    <property type="entry name" value="Tyrosine_recombinase_XerCD"/>
</dbReference>
<dbReference type="InterPro" id="IPR002104">
    <property type="entry name" value="Integrase_catalytic"/>
</dbReference>
<gene>
    <name evidence="4" type="ORF">ABRY94_12005</name>
</gene>
<accession>A0AB39ESR6</accession>
<dbReference type="AlphaFoldDB" id="A0AB39ESR6"/>
<dbReference type="EMBL" id="CP158262">
    <property type="protein sequence ID" value="XDJ68790.1"/>
    <property type="molecule type" value="Genomic_DNA"/>
</dbReference>
<keyword evidence="2" id="KW-0233">DNA recombination</keyword>
<dbReference type="GO" id="GO:0003677">
    <property type="term" value="F:DNA binding"/>
    <property type="evidence" value="ECO:0007669"/>
    <property type="project" value="InterPro"/>
</dbReference>
<evidence type="ECO:0000256" key="2">
    <source>
        <dbReference type="ARBA" id="ARBA00023172"/>
    </source>
</evidence>
<evidence type="ECO:0000259" key="3">
    <source>
        <dbReference type="PROSITE" id="PS51898"/>
    </source>
</evidence>
<dbReference type="PANTHER" id="PTHR30349:SF64">
    <property type="entry name" value="PROPHAGE INTEGRASE INTD-RELATED"/>
    <property type="match status" value="1"/>
</dbReference>
<proteinExistence type="predicted"/>
<name>A0AB39ESR6_9BURK</name>
<sequence>MSIYYDKKRRRYRFEFDRVVHGNRVRGTKLLPQTWTQAQADKFDREESGRLYAIAQGVEQNIPTIDVAVVHYLKAKQGLKSHMQAAQHLNAVLPWYEGRRLNELPDVAQAITDDKTGAWKAATIKQRIALLRAACRLIWRDRRLQIPDPAGHLALPEVNNARQEYATRLEVLRMCRAIPKREARRIILIAFYSGMRRGEIWGAEVAGGNFVLTDTKNGDPRIVPIVGKVACYARKLPPDISYRSLMIWLKKGAAAIGRPGLRLHDLRHSAASGMVQAGVPLYTVGKVLGHKSQASTARYSHLGTQDLHNALAAIGKKSVGKS</sequence>
<dbReference type="PROSITE" id="PS51898">
    <property type="entry name" value="TYR_RECOMBINASE"/>
    <property type="match status" value="1"/>
</dbReference>
<dbReference type="CDD" id="cd00796">
    <property type="entry name" value="INT_Rci_Hp1_C"/>
    <property type="match status" value="1"/>
</dbReference>
<reference evidence="4" key="1">
    <citation type="submission" date="2024-05" db="EMBL/GenBank/DDBJ databases">
        <authorList>
            <person name="Luo Y.-C."/>
            <person name="Nicholds J."/>
            <person name="Mortimer T."/>
            <person name="Maboni G."/>
        </authorList>
    </citation>
    <scope>NUCLEOTIDE SEQUENCE</scope>
    <source>
        <strain evidence="4">144863</strain>
    </source>
</reference>
<dbReference type="GO" id="GO:0015074">
    <property type="term" value="P:DNA integration"/>
    <property type="evidence" value="ECO:0007669"/>
    <property type="project" value="UniProtKB-KW"/>
</dbReference>